<dbReference type="RefSeq" id="WP_161896467.1">
    <property type="nucleotide sequence ID" value="NZ_BJOV01000005.1"/>
</dbReference>
<keyword evidence="2" id="KW-1185">Reference proteome</keyword>
<name>A0A7I9VCB6_9ACTN</name>
<comment type="caution">
    <text evidence="1">The sequence shown here is derived from an EMBL/GenBank/DDBJ whole genome shotgun (WGS) entry which is preliminary data.</text>
</comment>
<dbReference type="Proteomes" id="UP000444960">
    <property type="component" value="Unassembled WGS sequence"/>
</dbReference>
<organism evidence="1 2">
    <name type="scientific">Gordonia spumicola</name>
    <dbReference type="NCBI Taxonomy" id="589161"/>
    <lineage>
        <taxon>Bacteria</taxon>
        <taxon>Bacillati</taxon>
        <taxon>Actinomycetota</taxon>
        <taxon>Actinomycetes</taxon>
        <taxon>Mycobacteriales</taxon>
        <taxon>Gordoniaceae</taxon>
        <taxon>Gordonia</taxon>
    </lineage>
</organism>
<reference evidence="2" key="1">
    <citation type="submission" date="2019-06" db="EMBL/GenBank/DDBJ databases">
        <title>Gordonia isolated from sludge of a wastewater treatment plant.</title>
        <authorList>
            <person name="Tamura T."/>
            <person name="Aoyama K."/>
            <person name="Kang Y."/>
            <person name="Saito S."/>
            <person name="Akiyama N."/>
            <person name="Yazawa K."/>
            <person name="Gonoi T."/>
            <person name="Mikami Y."/>
        </authorList>
    </citation>
    <scope>NUCLEOTIDE SEQUENCE [LARGE SCALE GENOMIC DNA]</scope>
    <source>
        <strain evidence="2">NBRC 107696</strain>
    </source>
</reference>
<gene>
    <name evidence="1" type="ORF">nbrc107696_32780</name>
</gene>
<evidence type="ECO:0000313" key="2">
    <source>
        <dbReference type="Proteomes" id="UP000444960"/>
    </source>
</evidence>
<evidence type="ECO:0000313" key="1">
    <source>
        <dbReference type="EMBL" id="GEE02832.1"/>
    </source>
</evidence>
<protein>
    <submittedName>
        <fullName evidence="1">Uncharacterized protein</fullName>
    </submittedName>
</protein>
<sequence length="138" mass="15152">MAISITDDLTKKAIPLEDVEASVEVFTLFGKEYVFFFADKDAAKKALEEGKFSPTEGTPVDTVKALLNAVLPAEATPSENDSSWLLNRYKRETLQEAARSAGITSVEVAKIATTPRLKNDTAKKVRDYVTENKIPADK</sequence>
<proteinExistence type="predicted"/>
<accession>A0A7I9VCB6</accession>
<dbReference type="AlphaFoldDB" id="A0A7I9VCB6"/>
<dbReference type="EMBL" id="BJOV01000005">
    <property type="protein sequence ID" value="GEE02832.1"/>
    <property type="molecule type" value="Genomic_DNA"/>
</dbReference>